<evidence type="ECO:0000256" key="2">
    <source>
        <dbReference type="ARBA" id="ARBA00022741"/>
    </source>
</evidence>
<dbReference type="InterPro" id="IPR027417">
    <property type="entry name" value="P-loop_NTPase"/>
</dbReference>
<dbReference type="Proteomes" id="UP000694865">
    <property type="component" value="Unplaced"/>
</dbReference>
<dbReference type="PROSITE" id="PS51421">
    <property type="entry name" value="RAS"/>
    <property type="match status" value="1"/>
</dbReference>
<dbReference type="PRINTS" id="PR00449">
    <property type="entry name" value="RASTRNSFRMNG"/>
</dbReference>
<dbReference type="SMART" id="SM00174">
    <property type="entry name" value="RHO"/>
    <property type="match status" value="1"/>
</dbReference>
<keyword evidence="2" id="KW-0547">Nucleotide-binding</keyword>
<dbReference type="PANTHER" id="PTHR47981">
    <property type="entry name" value="RAB FAMILY"/>
    <property type="match status" value="1"/>
</dbReference>
<dbReference type="Pfam" id="PF08477">
    <property type="entry name" value="Roc"/>
    <property type="match status" value="1"/>
</dbReference>
<evidence type="ECO:0000256" key="3">
    <source>
        <dbReference type="ARBA" id="ARBA00023134"/>
    </source>
</evidence>
<dbReference type="PANTHER" id="PTHR47981:SF42">
    <property type="entry name" value="RAS-RELATED PROTEIN RAB-7L1-LIKE ISOFORM X1"/>
    <property type="match status" value="1"/>
</dbReference>
<dbReference type="SMART" id="SM00173">
    <property type="entry name" value="RAS"/>
    <property type="match status" value="1"/>
</dbReference>
<dbReference type="SMART" id="SM00175">
    <property type="entry name" value="RAB"/>
    <property type="match status" value="1"/>
</dbReference>
<dbReference type="InterPro" id="IPR001806">
    <property type="entry name" value="Small_GTPase"/>
</dbReference>
<dbReference type="Gene3D" id="3.40.50.300">
    <property type="entry name" value="P-loop containing nucleotide triphosphate hydrolases"/>
    <property type="match status" value="1"/>
</dbReference>
<keyword evidence="3" id="KW-0342">GTP-binding</keyword>
<accession>A0ABM0MYM8</accession>
<protein>
    <submittedName>
        <fullName evidence="5">LOW QUALITY PROTEIN: ras-related protein Rab-7L1-like</fullName>
    </submittedName>
</protein>
<gene>
    <name evidence="5" type="primary">LOC100370037</name>
</gene>
<dbReference type="PROSITE" id="PS51419">
    <property type="entry name" value="RAB"/>
    <property type="match status" value="1"/>
</dbReference>
<organism evidence="4 5">
    <name type="scientific">Saccoglossus kowalevskii</name>
    <name type="common">Acorn worm</name>
    <dbReference type="NCBI Taxonomy" id="10224"/>
    <lineage>
        <taxon>Eukaryota</taxon>
        <taxon>Metazoa</taxon>
        <taxon>Hemichordata</taxon>
        <taxon>Enteropneusta</taxon>
        <taxon>Harrimaniidae</taxon>
        <taxon>Saccoglossus</taxon>
    </lineage>
</organism>
<dbReference type="SMART" id="SM00176">
    <property type="entry name" value="RAN"/>
    <property type="match status" value="1"/>
</dbReference>
<comment type="similarity">
    <text evidence="1">Belongs to the small GTPase superfamily. Rab family.</text>
</comment>
<proteinExistence type="inferred from homology"/>
<name>A0ABM0MYM8_SACKO</name>
<reference evidence="5" key="1">
    <citation type="submission" date="2025-08" db="UniProtKB">
        <authorList>
            <consortium name="RefSeq"/>
        </authorList>
    </citation>
    <scope>IDENTIFICATION</scope>
    <source>
        <tissue evidence="5">Testes</tissue>
    </source>
</reference>
<evidence type="ECO:0000313" key="5">
    <source>
        <dbReference type="RefSeq" id="XP_006825119.1"/>
    </source>
</evidence>
<dbReference type="Pfam" id="PF00071">
    <property type="entry name" value="Ras"/>
    <property type="match status" value="1"/>
</dbReference>
<dbReference type="RefSeq" id="XP_006825119.1">
    <property type="nucleotide sequence ID" value="XM_006825056.1"/>
</dbReference>
<keyword evidence="4" id="KW-1185">Reference proteome</keyword>
<evidence type="ECO:0000313" key="4">
    <source>
        <dbReference type="Proteomes" id="UP000694865"/>
    </source>
</evidence>
<evidence type="ECO:0000256" key="1">
    <source>
        <dbReference type="ARBA" id="ARBA00006270"/>
    </source>
</evidence>
<dbReference type="SUPFAM" id="SSF52540">
    <property type="entry name" value="P-loop containing nucleoside triphosphate hydrolases"/>
    <property type="match status" value="1"/>
</dbReference>
<dbReference type="GeneID" id="100370037"/>
<sequence length="184" mass="20767">MTERLFKVLIIGDATVGKTSFVQRYVNDSFRREYKTTIGGQERFSSMTRVYYKDASACVIMFDITAKKTFQNILKWKKDLDTKVSLPDGQLVPCLLVANKSDLPDRPVSEDEIEQLAKDNDFIGWTEMSVKEGANVNDAMKFLLDEILAAHSINANNTTDDRRDGGHITVKNDRDTINNKSCGC</sequence>